<dbReference type="EMBL" id="AXCM01001385">
    <property type="status" value="NOT_ANNOTATED_CDS"/>
    <property type="molecule type" value="Genomic_DNA"/>
</dbReference>
<name>A0A182M4R8_9DIPT</name>
<protein>
    <submittedName>
        <fullName evidence="1">Uncharacterized protein</fullName>
    </submittedName>
</protein>
<keyword evidence="2" id="KW-1185">Reference proteome</keyword>
<dbReference type="VEuPathDB" id="VectorBase:ACUA009449"/>
<proteinExistence type="predicted"/>
<sequence>MVCARAASSCCTLRSISGVRERVLTVIGDRDPPRGFSLGLSATSGRWMLPLSDTGVVEGDGGAMPFCSTIIGDDDVGGVGDVDTASGRDLMLPAVPVSFECS</sequence>
<dbReference type="Proteomes" id="UP000075883">
    <property type="component" value="Unassembled WGS sequence"/>
</dbReference>
<evidence type="ECO:0000313" key="1">
    <source>
        <dbReference type="EnsemblMetazoa" id="ACUA009449-PA"/>
    </source>
</evidence>
<reference evidence="1" key="2">
    <citation type="submission" date="2020-05" db="UniProtKB">
        <authorList>
            <consortium name="EnsemblMetazoa"/>
        </authorList>
    </citation>
    <scope>IDENTIFICATION</scope>
    <source>
        <strain evidence="1">A-37</strain>
    </source>
</reference>
<reference evidence="2" key="1">
    <citation type="submission" date="2013-09" db="EMBL/GenBank/DDBJ databases">
        <title>The Genome Sequence of Anopheles culicifacies species A.</title>
        <authorList>
            <consortium name="The Broad Institute Genomics Platform"/>
            <person name="Neafsey D.E."/>
            <person name="Besansky N."/>
            <person name="Howell P."/>
            <person name="Walton C."/>
            <person name="Young S.K."/>
            <person name="Zeng Q."/>
            <person name="Gargeya S."/>
            <person name="Fitzgerald M."/>
            <person name="Haas B."/>
            <person name="Abouelleil A."/>
            <person name="Allen A.W."/>
            <person name="Alvarado L."/>
            <person name="Arachchi H.M."/>
            <person name="Berlin A.M."/>
            <person name="Chapman S.B."/>
            <person name="Gainer-Dewar J."/>
            <person name="Goldberg J."/>
            <person name="Griggs A."/>
            <person name="Gujja S."/>
            <person name="Hansen M."/>
            <person name="Howarth C."/>
            <person name="Imamovic A."/>
            <person name="Ireland A."/>
            <person name="Larimer J."/>
            <person name="McCowan C."/>
            <person name="Murphy C."/>
            <person name="Pearson M."/>
            <person name="Poon T.W."/>
            <person name="Priest M."/>
            <person name="Roberts A."/>
            <person name="Saif S."/>
            <person name="Shea T."/>
            <person name="Sisk P."/>
            <person name="Sykes S."/>
            <person name="Wortman J."/>
            <person name="Nusbaum C."/>
            <person name="Birren B."/>
        </authorList>
    </citation>
    <scope>NUCLEOTIDE SEQUENCE [LARGE SCALE GENOMIC DNA]</scope>
    <source>
        <strain evidence="2">A-37</strain>
    </source>
</reference>
<dbReference type="AlphaFoldDB" id="A0A182M4R8"/>
<accession>A0A182M4R8</accession>
<organism evidence="1 2">
    <name type="scientific">Anopheles culicifacies</name>
    <dbReference type="NCBI Taxonomy" id="139723"/>
    <lineage>
        <taxon>Eukaryota</taxon>
        <taxon>Metazoa</taxon>
        <taxon>Ecdysozoa</taxon>
        <taxon>Arthropoda</taxon>
        <taxon>Hexapoda</taxon>
        <taxon>Insecta</taxon>
        <taxon>Pterygota</taxon>
        <taxon>Neoptera</taxon>
        <taxon>Endopterygota</taxon>
        <taxon>Diptera</taxon>
        <taxon>Nematocera</taxon>
        <taxon>Culicoidea</taxon>
        <taxon>Culicidae</taxon>
        <taxon>Anophelinae</taxon>
        <taxon>Anopheles</taxon>
        <taxon>culicifacies species complex</taxon>
    </lineage>
</organism>
<evidence type="ECO:0000313" key="2">
    <source>
        <dbReference type="Proteomes" id="UP000075883"/>
    </source>
</evidence>
<dbReference type="EnsemblMetazoa" id="ACUA009449-RA">
    <property type="protein sequence ID" value="ACUA009449-PA"/>
    <property type="gene ID" value="ACUA009449"/>
</dbReference>